<evidence type="ECO:0000259" key="1">
    <source>
        <dbReference type="PROSITE" id="PS50801"/>
    </source>
</evidence>
<comment type="caution">
    <text evidence="2">The sequence shown here is derived from an EMBL/GenBank/DDBJ whole genome shotgun (WGS) entry which is preliminary data.</text>
</comment>
<dbReference type="Proteomes" id="UP001155241">
    <property type="component" value="Unassembled WGS sequence"/>
</dbReference>
<dbReference type="InterPro" id="IPR002645">
    <property type="entry name" value="STAS_dom"/>
</dbReference>
<dbReference type="Gene3D" id="3.30.750.24">
    <property type="entry name" value="STAS domain"/>
    <property type="match status" value="1"/>
</dbReference>
<keyword evidence="3" id="KW-1185">Reference proteome</keyword>
<dbReference type="InterPro" id="IPR036513">
    <property type="entry name" value="STAS_dom_sf"/>
</dbReference>
<dbReference type="PANTHER" id="PTHR33495">
    <property type="entry name" value="ANTI-SIGMA FACTOR ANTAGONIST TM_1081-RELATED-RELATED"/>
    <property type="match status" value="1"/>
</dbReference>
<accession>A0A9X2F9G0</accession>
<name>A0A9X2F9G0_9BACT</name>
<reference evidence="2" key="1">
    <citation type="submission" date="2022-06" db="EMBL/GenBank/DDBJ databases">
        <title>Aeoliella straminimaris, a novel planctomycete from sediments.</title>
        <authorList>
            <person name="Vitorino I.R."/>
            <person name="Lage O.M."/>
        </authorList>
    </citation>
    <scope>NUCLEOTIDE SEQUENCE</scope>
    <source>
        <strain evidence="2">ICT_H6.2</strain>
    </source>
</reference>
<dbReference type="AlphaFoldDB" id="A0A9X2F9G0"/>
<proteinExistence type="predicted"/>
<dbReference type="CDD" id="cd07043">
    <property type="entry name" value="STAS_anti-anti-sigma_factors"/>
    <property type="match status" value="1"/>
</dbReference>
<sequence length="175" mass="20118">MSDDRMQVARAADQVVIRIVGRATMQDSPALRKTAEMAIDSHHLVWDMSECEYLDSTMLGCLIGVRKEAERLKRQMVIVADKPRQVKLFTTSSLDKFFDFIDECPQVSTDWMEIEREGLDTDALTRHVLVCHERLADRGGTDGEAFRRVVDRLSTEIEQKDMDRMLEEHDSQLGE</sequence>
<evidence type="ECO:0000313" key="2">
    <source>
        <dbReference type="EMBL" id="MCO6044093.1"/>
    </source>
</evidence>
<dbReference type="PROSITE" id="PS50801">
    <property type="entry name" value="STAS"/>
    <property type="match status" value="1"/>
</dbReference>
<dbReference type="SUPFAM" id="SSF52091">
    <property type="entry name" value="SpoIIaa-like"/>
    <property type="match status" value="1"/>
</dbReference>
<dbReference type="GO" id="GO:0043856">
    <property type="term" value="F:anti-sigma factor antagonist activity"/>
    <property type="evidence" value="ECO:0007669"/>
    <property type="project" value="TreeGrafter"/>
</dbReference>
<evidence type="ECO:0000313" key="3">
    <source>
        <dbReference type="Proteomes" id="UP001155241"/>
    </source>
</evidence>
<dbReference type="RefSeq" id="WP_252852199.1">
    <property type="nucleotide sequence ID" value="NZ_JAMXLR010000033.1"/>
</dbReference>
<dbReference type="EMBL" id="JAMXLR010000033">
    <property type="protein sequence ID" value="MCO6044093.1"/>
    <property type="molecule type" value="Genomic_DNA"/>
</dbReference>
<dbReference type="Pfam" id="PF01740">
    <property type="entry name" value="STAS"/>
    <property type="match status" value="1"/>
</dbReference>
<organism evidence="2 3">
    <name type="scientific">Aeoliella straminimaris</name>
    <dbReference type="NCBI Taxonomy" id="2954799"/>
    <lineage>
        <taxon>Bacteria</taxon>
        <taxon>Pseudomonadati</taxon>
        <taxon>Planctomycetota</taxon>
        <taxon>Planctomycetia</taxon>
        <taxon>Pirellulales</taxon>
        <taxon>Lacipirellulaceae</taxon>
        <taxon>Aeoliella</taxon>
    </lineage>
</organism>
<feature type="domain" description="STAS" evidence="1">
    <location>
        <begin position="4"/>
        <end position="87"/>
    </location>
</feature>
<protein>
    <submittedName>
        <fullName evidence="2">STAS domain-containing protein</fullName>
    </submittedName>
</protein>
<gene>
    <name evidence="2" type="ORF">NG895_09245</name>
</gene>